<dbReference type="SUPFAM" id="SSF53254">
    <property type="entry name" value="Phosphoglycerate mutase-like"/>
    <property type="match status" value="1"/>
</dbReference>
<dbReference type="OrthoDB" id="3215466at2"/>
<gene>
    <name evidence="1" type="ORF">DX116_02565</name>
</gene>
<dbReference type="PANTHER" id="PTHR48100:SF51">
    <property type="entry name" value="PHOSPHOGLYCERATE MUTASE"/>
    <property type="match status" value="1"/>
</dbReference>
<dbReference type="AlphaFoldDB" id="A0A371P9A7"/>
<dbReference type="SMART" id="SM00855">
    <property type="entry name" value="PGAM"/>
    <property type="match status" value="1"/>
</dbReference>
<name>A0A371P9A7_9ACTN</name>
<dbReference type="GO" id="GO:0005737">
    <property type="term" value="C:cytoplasm"/>
    <property type="evidence" value="ECO:0007669"/>
    <property type="project" value="TreeGrafter"/>
</dbReference>
<evidence type="ECO:0000313" key="1">
    <source>
        <dbReference type="EMBL" id="REK72521.1"/>
    </source>
</evidence>
<dbReference type="InterPro" id="IPR050275">
    <property type="entry name" value="PGM_Phosphatase"/>
</dbReference>
<dbReference type="Pfam" id="PF00300">
    <property type="entry name" value="His_Phos_1"/>
    <property type="match status" value="1"/>
</dbReference>
<protein>
    <submittedName>
        <fullName evidence="1">Histidine phosphatase family protein</fullName>
    </submittedName>
</protein>
<proteinExistence type="predicted"/>
<dbReference type="PANTHER" id="PTHR48100">
    <property type="entry name" value="BROAD-SPECIFICITY PHOSPHATASE YOR283W-RELATED"/>
    <property type="match status" value="1"/>
</dbReference>
<dbReference type="InterPro" id="IPR029033">
    <property type="entry name" value="His_PPase_superfam"/>
</dbReference>
<dbReference type="InterPro" id="IPR013078">
    <property type="entry name" value="His_Pase_superF_clade-1"/>
</dbReference>
<sequence>MSERTIVHLMRHGEVHNPEGVLYGRLPKFVLSELGHQMAARVAEHLSKNEIVHMVASPLERAQQTAEPLSTLLEVPIVTDDRVIEADNLFEGKTVGVGNGAFTNPRNWWMLRNPLRPSWGEPYKEIASRMQAAVADARDAARGHEAVIVSHQLPVWIARRAYEQKSFVHDPRKRQCTLASLTSLTFDGDDFVGFTYSEPAGDLLPAPLRGKVVGGA</sequence>
<evidence type="ECO:0000313" key="2">
    <source>
        <dbReference type="Proteomes" id="UP000265581"/>
    </source>
</evidence>
<dbReference type="EMBL" id="QUBR01000001">
    <property type="protein sequence ID" value="REK72521.1"/>
    <property type="molecule type" value="Genomic_DNA"/>
</dbReference>
<dbReference type="GO" id="GO:0016791">
    <property type="term" value="F:phosphatase activity"/>
    <property type="evidence" value="ECO:0007669"/>
    <property type="project" value="TreeGrafter"/>
</dbReference>
<dbReference type="RefSeq" id="WP_119702634.1">
    <property type="nucleotide sequence ID" value="NZ_JBHSOI010000001.1"/>
</dbReference>
<dbReference type="Gene3D" id="3.40.50.1240">
    <property type="entry name" value="Phosphoglycerate mutase-like"/>
    <property type="match status" value="1"/>
</dbReference>
<dbReference type="Proteomes" id="UP000265581">
    <property type="component" value="Unassembled WGS sequence"/>
</dbReference>
<organism evidence="1 2">
    <name type="scientific">Aeromicrobium endophyticum</name>
    <dbReference type="NCBI Taxonomy" id="2292704"/>
    <lineage>
        <taxon>Bacteria</taxon>
        <taxon>Bacillati</taxon>
        <taxon>Actinomycetota</taxon>
        <taxon>Actinomycetes</taxon>
        <taxon>Propionibacteriales</taxon>
        <taxon>Nocardioidaceae</taxon>
        <taxon>Aeromicrobium</taxon>
    </lineage>
</organism>
<reference evidence="1 2" key="1">
    <citation type="submission" date="2018-08" db="EMBL/GenBank/DDBJ databases">
        <title>Aeromicrobium sp. M2KJ-4, whole genome shotgun sequence.</title>
        <authorList>
            <person name="Tuo L."/>
        </authorList>
    </citation>
    <scope>NUCLEOTIDE SEQUENCE [LARGE SCALE GENOMIC DNA]</scope>
    <source>
        <strain evidence="1 2">M2KJ-4</strain>
    </source>
</reference>
<accession>A0A371P9A7</accession>
<keyword evidence="2" id="KW-1185">Reference proteome</keyword>
<comment type="caution">
    <text evidence="1">The sequence shown here is derived from an EMBL/GenBank/DDBJ whole genome shotgun (WGS) entry which is preliminary data.</text>
</comment>
<dbReference type="CDD" id="cd07067">
    <property type="entry name" value="HP_PGM_like"/>
    <property type="match status" value="1"/>
</dbReference>